<dbReference type="KEGG" id="sbat:G4Z16_23365"/>
<protein>
    <submittedName>
        <fullName evidence="3">Uncharacterized protein</fullName>
    </submittedName>
</protein>
<evidence type="ECO:0000256" key="1">
    <source>
        <dbReference type="SAM" id="MobiDB-lite"/>
    </source>
</evidence>
<keyword evidence="4" id="KW-1185">Reference proteome</keyword>
<name>A0A7T1WVD0_9ACTN</name>
<sequence length="236" mass="24055">MSDSQPAPHGPSTAPGAPVPTQDGGNGKGGPGGRSGLSGRTIAVVVGALVVVCLLVGGYFVLGPGGAPEYKLTTPKTVAGEYQRDGKGEKGDGEAFDNKKVPGMTSGADVSAEYKAGATKKLQLGGAYGSVENPEKAVDWVFEQTGKSLKTETGAKAEGSLKKFSPSGFDGDVLKCQEYKISSMSLVMCSWSDSSTVGTVSSMILTSDGTKTKPVDLKSTAELTAKVRKDALVEAG</sequence>
<evidence type="ECO:0000313" key="3">
    <source>
        <dbReference type="EMBL" id="QPP08860.1"/>
    </source>
</evidence>
<feature type="region of interest" description="Disordered" evidence="1">
    <location>
        <begin position="82"/>
        <end position="102"/>
    </location>
</feature>
<keyword evidence="2" id="KW-0472">Membrane</keyword>
<keyword evidence="2" id="KW-0812">Transmembrane</keyword>
<feature type="region of interest" description="Disordered" evidence="1">
    <location>
        <begin position="1"/>
        <end position="34"/>
    </location>
</feature>
<proteinExistence type="predicted"/>
<accession>A0A7T1WVD0</accession>
<dbReference type="EMBL" id="CP048882">
    <property type="protein sequence ID" value="QPP08860.1"/>
    <property type="molecule type" value="Genomic_DNA"/>
</dbReference>
<feature type="compositionally biased region" description="Gly residues" evidence="1">
    <location>
        <begin position="24"/>
        <end position="34"/>
    </location>
</feature>
<feature type="compositionally biased region" description="Basic and acidic residues" evidence="1">
    <location>
        <begin position="82"/>
        <end position="100"/>
    </location>
</feature>
<organism evidence="3 4">
    <name type="scientific">Streptomyces bathyalis</name>
    <dbReference type="NCBI Taxonomy" id="2710756"/>
    <lineage>
        <taxon>Bacteria</taxon>
        <taxon>Bacillati</taxon>
        <taxon>Actinomycetota</taxon>
        <taxon>Actinomycetes</taxon>
        <taxon>Kitasatosporales</taxon>
        <taxon>Streptomycetaceae</taxon>
        <taxon>Streptomyces</taxon>
    </lineage>
</organism>
<evidence type="ECO:0000256" key="2">
    <source>
        <dbReference type="SAM" id="Phobius"/>
    </source>
</evidence>
<evidence type="ECO:0000313" key="4">
    <source>
        <dbReference type="Proteomes" id="UP000595046"/>
    </source>
</evidence>
<gene>
    <name evidence="3" type="ORF">G4Z16_23365</name>
</gene>
<dbReference type="AlphaFoldDB" id="A0A7T1WVD0"/>
<dbReference type="RefSeq" id="WP_197352638.1">
    <property type="nucleotide sequence ID" value="NZ_CP048882.1"/>
</dbReference>
<reference evidence="4" key="1">
    <citation type="submission" date="2020-02" db="EMBL/GenBank/DDBJ databases">
        <title>Streptomyces sp. ASO4wet.</title>
        <authorList>
            <person name="Risdian C."/>
            <person name="Landwehr W."/>
            <person name="Schupp P."/>
            <person name="Wink J."/>
        </authorList>
    </citation>
    <scope>NUCLEOTIDE SEQUENCE [LARGE SCALE GENOMIC DNA]</scope>
    <source>
        <strain evidence="4">ASO4wet</strain>
    </source>
</reference>
<feature type="transmembrane region" description="Helical" evidence="2">
    <location>
        <begin position="42"/>
        <end position="62"/>
    </location>
</feature>
<keyword evidence="2" id="KW-1133">Transmembrane helix</keyword>
<dbReference type="Proteomes" id="UP000595046">
    <property type="component" value="Chromosome"/>
</dbReference>